<dbReference type="EMBL" id="WMBA01000048">
    <property type="protein sequence ID" value="MTD57449.1"/>
    <property type="molecule type" value="Genomic_DNA"/>
</dbReference>
<evidence type="ECO:0000313" key="6">
    <source>
        <dbReference type="EMBL" id="MTD57449.1"/>
    </source>
</evidence>
<comment type="function">
    <text evidence="4">The branched-chain alpha-keto dehydrogenase complex catalyzes the overall conversion of alpha-keto acids to acyl-CoA and CO(2). It contains multiple copies of three enzymatic components: branched-chain alpha-keto acid decarboxylase (E1), lipoamide acyltransferase (E2) and lipoamide dehydrogenase (E3).</text>
</comment>
<evidence type="ECO:0000259" key="5">
    <source>
        <dbReference type="Pfam" id="PF00676"/>
    </source>
</evidence>
<dbReference type="RefSeq" id="WP_154759579.1">
    <property type="nucleotide sequence ID" value="NZ_WMBA01000048.1"/>
</dbReference>
<dbReference type="AlphaFoldDB" id="A0A6N7Z6D8"/>
<evidence type="ECO:0000256" key="1">
    <source>
        <dbReference type="ARBA" id="ARBA00001964"/>
    </source>
</evidence>
<comment type="cofactor">
    <cofactor evidence="1 4">
        <name>thiamine diphosphate</name>
        <dbReference type="ChEBI" id="CHEBI:58937"/>
    </cofactor>
</comment>
<dbReference type="PANTHER" id="PTHR43380">
    <property type="entry name" value="2-OXOISOVALERATE DEHYDROGENASE SUBUNIT ALPHA, MITOCHONDRIAL"/>
    <property type="match status" value="1"/>
</dbReference>
<dbReference type="OrthoDB" id="9766715at2"/>
<keyword evidence="3 4" id="KW-0786">Thiamine pyrophosphate</keyword>
<comment type="similarity">
    <text evidence="4">Belongs to the BCKDHA family.</text>
</comment>
<comment type="caution">
    <text evidence="6">The sequence shown here is derived from an EMBL/GenBank/DDBJ whole genome shotgun (WGS) entry which is preliminary data.</text>
</comment>
<gene>
    <name evidence="6" type="ORF">GKO32_26265</name>
</gene>
<dbReference type="InterPro" id="IPR050771">
    <property type="entry name" value="Alpha-ketoacid_DH_E1_comp"/>
</dbReference>
<dbReference type="Pfam" id="PF00676">
    <property type="entry name" value="E1_dh"/>
    <property type="match status" value="1"/>
</dbReference>
<accession>A0A6N7Z6D8</accession>
<dbReference type="Gene3D" id="3.40.50.970">
    <property type="match status" value="1"/>
</dbReference>
<evidence type="ECO:0000256" key="3">
    <source>
        <dbReference type="ARBA" id="ARBA00023052"/>
    </source>
</evidence>
<dbReference type="GO" id="GO:0003863">
    <property type="term" value="F:branched-chain 2-oxo acid dehydrogenase activity"/>
    <property type="evidence" value="ECO:0007669"/>
    <property type="project" value="UniProtKB-EC"/>
</dbReference>
<keyword evidence="6" id="KW-0670">Pyruvate</keyword>
<sequence>MPAPIAPLSAPSPTTALQFVTAAGELTREGSAYGVDRDLAQALYVDMRRARALDQEALALQRQGELSLWLQCWGQEAAQVGSIRALREDDHVFPSYREHAAALCRGITPGELLAQWRGTTHAGWVPDHRAFHFYTLVLGTQTLHATGYAMGCELAGGDELTAVYFGDGAASQGDVNEALNWAAARSVPVLFICQNNQWAISTPAGEQTGSPLHRRAAGFGLASWYVDGNDVLAVHAITSAAAAFVRSGQGPAFVEADTFRMAGHSTSDDPGRYRAAGEVDVWEARDPIRRVATLLAALGVEPAWFDAVEEEAQAVAQETRAACRALPAPDLSGLFDQVFVDPHPVIQREKQAFDDHQRRLAEVSIR</sequence>
<organism evidence="6 7">
    <name type="scientific">Amycolatopsis pithecellobii</name>
    <dbReference type="NCBI Taxonomy" id="664692"/>
    <lineage>
        <taxon>Bacteria</taxon>
        <taxon>Bacillati</taxon>
        <taxon>Actinomycetota</taxon>
        <taxon>Actinomycetes</taxon>
        <taxon>Pseudonocardiales</taxon>
        <taxon>Pseudonocardiaceae</taxon>
        <taxon>Amycolatopsis</taxon>
    </lineage>
</organism>
<dbReference type="InterPro" id="IPR029061">
    <property type="entry name" value="THDP-binding"/>
</dbReference>
<reference evidence="6 7" key="1">
    <citation type="submission" date="2019-11" db="EMBL/GenBank/DDBJ databases">
        <title>Draft genome of Amycolatopsis RM579.</title>
        <authorList>
            <person name="Duangmal K."/>
            <person name="Mingma R."/>
        </authorList>
    </citation>
    <scope>NUCLEOTIDE SEQUENCE [LARGE SCALE GENOMIC DNA]</scope>
    <source>
        <strain evidence="6 7">RM579</strain>
    </source>
</reference>
<dbReference type="Proteomes" id="UP000440096">
    <property type="component" value="Unassembled WGS sequence"/>
</dbReference>
<name>A0A6N7Z6D8_9PSEU</name>
<evidence type="ECO:0000256" key="2">
    <source>
        <dbReference type="ARBA" id="ARBA00023002"/>
    </source>
</evidence>
<protein>
    <recommendedName>
        <fullName evidence="4">2-oxoisovalerate dehydrogenase subunit alpha</fullName>
        <ecNumber evidence="4">1.2.4.4</ecNumber>
    </recommendedName>
    <alternativeName>
        <fullName evidence="4">Branched-chain alpha-keto acid dehydrogenase E1 component alpha chain</fullName>
    </alternativeName>
</protein>
<dbReference type="GO" id="GO:0009083">
    <property type="term" value="P:branched-chain amino acid catabolic process"/>
    <property type="evidence" value="ECO:0007669"/>
    <property type="project" value="TreeGrafter"/>
</dbReference>
<keyword evidence="2 4" id="KW-0560">Oxidoreductase</keyword>
<dbReference type="PANTHER" id="PTHR43380:SF1">
    <property type="entry name" value="2-OXOISOVALERATE DEHYDROGENASE SUBUNIT ALPHA, MITOCHONDRIAL"/>
    <property type="match status" value="1"/>
</dbReference>
<comment type="catalytic activity">
    <reaction evidence="4">
        <text>N(6)-[(R)-lipoyl]-L-lysyl-[protein] + 3-methyl-2-oxobutanoate + H(+) = N(6)-[(R)-S(8)-2-methylpropanoyldihydrolipoyl]-L-lysyl-[protein] + CO2</text>
        <dbReference type="Rhea" id="RHEA:13457"/>
        <dbReference type="Rhea" id="RHEA-COMP:10474"/>
        <dbReference type="Rhea" id="RHEA-COMP:10497"/>
        <dbReference type="ChEBI" id="CHEBI:11851"/>
        <dbReference type="ChEBI" id="CHEBI:15378"/>
        <dbReference type="ChEBI" id="CHEBI:16526"/>
        <dbReference type="ChEBI" id="CHEBI:83099"/>
        <dbReference type="ChEBI" id="CHEBI:83142"/>
        <dbReference type="EC" id="1.2.4.4"/>
    </reaction>
</comment>
<dbReference type="SUPFAM" id="SSF52518">
    <property type="entry name" value="Thiamin diphosphate-binding fold (THDP-binding)"/>
    <property type="match status" value="1"/>
</dbReference>
<dbReference type="GO" id="GO:0000287">
    <property type="term" value="F:magnesium ion binding"/>
    <property type="evidence" value="ECO:0007669"/>
    <property type="project" value="UniProtKB-ARBA"/>
</dbReference>
<evidence type="ECO:0000256" key="4">
    <source>
        <dbReference type="RuleBase" id="RU365014"/>
    </source>
</evidence>
<proteinExistence type="inferred from homology"/>
<keyword evidence="7" id="KW-1185">Reference proteome</keyword>
<dbReference type="InterPro" id="IPR001017">
    <property type="entry name" value="DH_E1"/>
</dbReference>
<dbReference type="CDD" id="cd02000">
    <property type="entry name" value="TPP_E1_PDC_ADC_BCADC"/>
    <property type="match status" value="1"/>
</dbReference>
<feature type="domain" description="Dehydrogenase E1 component" evidence="5">
    <location>
        <begin position="47"/>
        <end position="323"/>
    </location>
</feature>
<dbReference type="EC" id="1.2.4.4" evidence="4"/>
<evidence type="ECO:0000313" key="7">
    <source>
        <dbReference type="Proteomes" id="UP000440096"/>
    </source>
</evidence>